<dbReference type="Proteomes" id="UP001153620">
    <property type="component" value="Chromosome 4"/>
</dbReference>
<name>A0A9N9S755_9DIPT</name>
<evidence type="ECO:0000256" key="1">
    <source>
        <dbReference type="SAM" id="MobiDB-lite"/>
    </source>
</evidence>
<reference evidence="2" key="1">
    <citation type="submission" date="2022-01" db="EMBL/GenBank/DDBJ databases">
        <authorList>
            <person name="King R."/>
        </authorList>
    </citation>
    <scope>NUCLEOTIDE SEQUENCE</scope>
</reference>
<accession>A0A9N9S755</accession>
<evidence type="ECO:0000313" key="2">
    <source>
        <dbReference type="EMBL" id="CAG9811854.1"/>
    </source>
</evidence>
<keyword evidence="3" id="KW-1185">Reference proteome</keyword>
<gene>
    <name evidence="2" type="ORF">CHIRRI_LOCUS14661</name>
</gene>
<proteinExistence type="predicted"/>
<evidence type="ECO:0000313" key="3">
    <source>
        <dbReference type="Proteomes" id="UP001153620"/>
    </source>
</evidence>
<dbReference type="AlphaFoldDB" id="A0A9N9S755"/>
<reference evidence="2" key="2">
    <citation type="submission" date="2022-10" db="EMBL/GenBank/DDBJ databases">
        <authorList>
            <consortium name="ENA_rothamsted_submissions"/>
            <consortium name="culmorum"/>
            <person name="King R."/>
        </authorList>
    </citation>
    <scope>NUCLEOTIDE SEQUENCE</scope>
</reference>
<organism evidence="2 3">
    <name type="scientific">Chironomus riparius</name>
    <dbReference type="NCBI Taxonomy" id="315576"/>
    <lineage>
        <taxon>Eukaryota</taxon>
        <taxon>Metazoa</taxon>
        <taxon>Ecdysozoa</taxon>
        <taxon>Arthropoda</taxon>
        <taxon>Hexapoda</taxon>
        <taxon>Insecta</taxon>
        <taxon>Pterygota</taxon>
        <taxon>Neoptera</taxon>
        <taxon>Endopterygota</taxon>
        <taxon>Diptera</taxon>
        <taxon>Nematocera</taxon>
        <taxon>Chironomoidea</taxon>
        <taxon>Chironomidae</taxon>
        <taxon>Chironominae</taxon>
        <taxon>Chironomus</taxon>
    </lineage>
</organism>
<feature type="region of interest" description="Disordered" evidence="1">
    <location>
        <begin position="59"/>
        <end position="85"/>
    </location>
</feature>
<dbReference type="OrthoDB" id="513595at2759"/>
<sequence>MNKLGDDSDDSDIEIKRSLEMMEDVRCTYIVRRDPPNRKMTLAPKRMRDRNDMMREKYPSFRGRYDSDEEEYAPSLQGRESPPITTCFKTKNRQVMPIRELIERPWRSRRPSRICIFIRGPLYSGKSYISKCIIEKEKSYGNDKAQRINGVKLARRREDQGRDGPKLLFEEFENAAKSGCKFLVVEIKSRKRSVFETCMNLARTYEYEMYGIDIMVDVQSKSYKSKAREVGCYSYETMTNAYVKEIKAFPMPRSITMINPIGIFPNTYKIPLYMNNVDDFSKNHNYGQPKTCEDDFSVVDDATYDISTVKDIYDYFPENIRYSVNFEDDVVDKIGDLIVNKIQAPYKSVIDLHLEKFPSCEPKKVIEYEHKTKWIDDGKILEVNPSKIFDYSHNRTQYLLNMVADIDIDTVIEEKKAKKIDQKLNFYKQFEMTKSMTTSLYPQNWEKINVQRPPLNGKRKKKKTKKILKVLDQKSMTTVQKGVKRMKLEDPNSQGANQEDASMNVDIEAAIPYYIDEVMNKIKIDGKIEDNNQKAFDYIRTLYVRLNDIPEMSTILQLVAQVDHLKIKFNFCDGKAFCYNPKENLMEINVSNVDEADILRTLGHQLMHCAAHWTFKNNAKPFVEHDDDKKEELQRVFIGIEIIESEKHENFRKMMNKYCESVWDVEVVGIFGELIVDGRTDELKKVDNLWEFYTKMFEAIENFGKRFKSGTKRGVF</sequence>
<protein>
    <submittedName>
        <fullName evidence="2">Uncharacterized protein</fullName>
    </submittedName>
</protein>
<dbReference type="EMBL" id="OU895880">
    <property type="protein sequence ID" value="CAG9811854.1"/>
    <property type="molecule type" value="Genomic_DNA"/>
</dbReference>